<organism evidence="4 5">
    <name type="scientific">Ditylenchus dipsaci</name>
    <dbReference type="NCBI Taxonomy" id="166011"/>
    <lineage>
        <taxon>Eukaryota</taxon>
        <taxon>Metazoa</taxon>
        <taxon>Ecdysozoa</taxon>
        <taxon>Nematoda</taxon>
        <taxon>Chromadorea</taxon>
        <taxon>Rhabditida</taxon>
        <taxon>Tylenchina</taxon>
        <taxon>Tylenchomorpha</taxon>
        <taxon>Sphaerularioidea</taxon>
        <taxon>Anguinidae</taxon>
        <taxon>Anguininae</taxon>
        <taxon>Ditylenchus</taxon>
    </lineage>
</organism>
<evidence type="ECO:0000256" key="1">
    <source>
        <dbReference type="ARBA" id="ARBA00005863"/>
    </source>
</evidence>
<keyword evidence="2" id="KW-0378">Hydrolase</keyword>
<protein>
    <submittedName>
        <fullName evidence="5">Serine hydrolase FSH domain-containing protein</fullName>
    </submittedName>
</protein>
<evidence type="ECO:0000259" key="3">
    <source>
        <dbReference type="Pfam" id="PF03959"/>
    </source>
</evidence>
<dbReference type="PANTHER" id="PTHR48070">
    <property type="entry name" value="ESTERASE OVCA2"/>
    <property type="match status" value="1"/>
</dbReference>
<dbReference type="PANTHER" id="PTHR48070:SF6">
    <property type="entry name" value="ESTERASE OVCA2"/>
    <property type="match status" value="1"/>
</dbReference>
<feature type="domain" description="Serine hydrolase" evidence="3">
    <location>
        <begin position="8"/>
        <end position="79"/>
    </location>
</feature>
<dbReference type="GO" id="GO:0005634">
    <property type="term" value="C:nucleus"/>
    <property type="evidence" value="ECO:0007669"/>
    <property type="project" value="TreeGrafter"/>
</dbReference>
<dbReference type="Proteomes" id="UP000887574">
    <property type="component" value="Unplaced"/>
</dbReference>
<dbReference type="GO" id="GO:0016787">
    <property type="term" value="F:hydrolase activity"/>
    <property type="evidence" value="ECO:0007669"/>
    <property type="project" value="UniProtKB-KW"/>
</dbReference>
<dbReference type="WBParaSite" id="jg13922">
    <property type="protein sequence ID" value="jg13922"/>
    <property type="gene ID" value="jg13922"/>
</dbReference>
<evidence type="ECO:0000313" key="5">
    <source>
        <dbReference type="WBParaSite" id="jg13922"/>
    </source>
</evidence>
<name>A0A915CYH0_9BILA</name>
<comment type="similarity">
    <text evidence="1">Belongs to the LovG family.</text>
</comment>
<reference evidence="5" key="1">
    <citation type="submission" date="2022-11" db="UniProtKB">
        <authorList>
            <consortium name="WormBaseParasite"/>
        </authorList>
    </citation>
    <scope>IDENTIFICATION</scope>
</reference>
<dbReference type="GO" id="GO:0032526">
    <property type="term" value="P:response to retinoic acid"/>
    <property type="evidence" value="ECO:0007669"/>
    <property type="project" value="TreeGrafter"/>
</dbReference>
<dbReference type="InterPro" id="IPR029058">
    <property type="entry name" value="AB_hydrolase_fold"/>
</dbReference>
<dbReference type="GO" id="GO:0005737">
    <property type="term" value="C:cytoplasm"/>
    <property type="evidence" value="ECO:0007669"/>
    <property type="project" value="TreeGrafter"/>
</dbReference>
<dbReference type="Pfam" id="PF03959">
    <property type="entry name" value="FSH1"/>
    <property type="match status" value="1"/>
</dbReference>
<dbReference type="AlphaFoldDB" id="A0A915CYH0"/>
<sequence>MEANQKRRKLRVLCLHGYRQNATTFREKTGALRKAMKSRLEFEFLSAPLTPNLEDRPTVDSDTTNFDDNSAKAWWFSKEPATFPPKMSHRSLLDLTNH</sequence>
<evidence type="ECO:0000313" key="4">
    <source>
        <dbReference type="Proteomes" id="UP000887574"/>
    </source>
</evidence>
<accession>A0A915CYH0</accession>
<proteinExistence type="inferred from homology"/>
<dbReference type="InterPro" id="IPR050593">
    <property type="entry name" value="LovG"/>
</dbReference>
<evidence type="ECO:0000256" key="2">
    <source>
        <dbReference type="ARBA" id="ARBA00022801"/>
    </source>
</evidence>
<keyword evidence="4" id="KW-1185">Reference proteome</keyword>
<dbReference type="Gene3D" id="3.40.50.1820">
    <property type="entry name" value="alpha/beta hydrolase"/>
    <property type="match status" value="1"/>
</dbReference>
<dbReference type="InterPro" id="IPR005645">
    <property type="entry name" value="FSH-like_dom"/>
</dbReference>